<feature type="region of interest" description="Disordered" evidence="1">
    <location>
        <begin position="1"/>
        <end position="54"/>
    </location>
</feature>
<name>A0A9D4IMY4_DREPO</name>
<dbReference type="Proteomes" id="UP000828390">
    <property type="component" value="Unassembled WGS sequence"/>
</dbReference>
<evidence type="ECO:0000313" key="2">
    <source>
        <dbReference type="EMBL" id="KAH3777363.1"/>
    </source>
</evidence>
<dbReference type="EMBL" id="JAIWYP010000009">
    <property type="protein sequence ID" value="KAH3777363.1"/>
    <property type="molecule type" value="Genomic_DNA"/>
</dbReference>
<sequence>MVADNLARLGPTTTKSEEQGVKDQRIQRHTHNSPRLGARGDAQLHISQQHSKQP</sequence>
<accession>A0A9D4IMY4</accession>
<reference evidence="2" key="2">
    <citation type="submission" date="2020-11" db="EMBL/GenBank/DDBJ databases">
        <authorList>
            <person name="McCartney M.A."/>
            <person name="Auch B."/>
            <person name="Kono T."/>
            <person name="Mallez S."/>
            <person name="Becker A."/>
            <person name="Gohl D.M."/>
            <person name="Silverstein K.A.T."/>
            <person name="Koren S."/>
            <person name="Bechman K.B."/>
            <person name="Herman A."/>
            <person name="Abrahante J.E."/>
            <person name="Garbe J."/>
        </authorList>
    </citation>
    <scope>NUCLEOTIDE SEQUENCE</scope>
    <source>
        <strain evidence="2">Duluth1</strain>
        <tissue evidence="2">Whole animal</tissue>
    </source>
</reference>
<gene>
    <name evidence="2" type="ORF">DPMN_178804</name>
</gene>
<dbReference type="AlphaFoldDB" id="A0A9D4IMY4"/>
<feature type="compositionally biased region" description="Basic and acidic residues" evidence="1">
    <location>
        <begin position="15"/>
        <end position="26"/>
    </location>
</feature>
<evidence type="ECO:0000256" key="1">
    <source>
        <dbReference type="SAM" id="MobiDB-lite"/>
    </source>
</evidence>
<keyword evidence="3" id="KW-1185">Reference proteome</keyword>
<organism evidence="2 3">
    <name type="scientific">Dreissena polymorpha</name>
    <name type="common">Zebra mussel</name>
    <name type="synonym">Mytilus polymorpha</name>
    <dbReference type="NCBI Taxonomy" id="45954"/>
    <lineage>
        <taxon>Eukaryota</taxon>
        <taxon>Metazoa</taxon>
        <taxon>Spiralia</taxon>
        <taxon>Lophotrochozoa</taxon>
        <taxon>Mollusca</taxon>
        <taxon>Bivalvia</taxon>
        <taxon>Autobranchia</taxon>
        <taxon>Heteroconchia</taxon>
        <taxon>Euheterodonta</taxon>
        <taxon>Imparidentia</taxon>
        <taxon>Neoheterodontei</taxon>
        <taxon>Myida</taxon>
        <taxon>Dreissenoidea</taxon>
        <taxon>Dreissenidae</taxon>
        <taxon>Dreissena</taxon>
    </lineage>
</organism>
<proteinExistence type="predicted"/>
<comment type="caution">
    <text evidence="2">The sequence shown here is derived from an EMBL/GenBank/DDBJ whole genome shotgun (WGS) entry which is preliminary data.</text>
</comment>
<feature type="compositionally biased region" description="Polar residues" evidence="1">
    <location>
        <begin position="45"/>
        <end position="54"/>
    </location>
</feature>
<protein>
    <submittedName>
        <fullName evidence="2">Uncharacterized protein</fullName>
    </submittedName>
</protein>
<reference evidence="2" key="1">
    <citation type="journal article" date="2019" name="bioRxiv">
        <title>The Genome of the Zebra Mussel, Dreissena polymorpha: A Resource for Invasive Species Research.</title>
        <authorList>
            <person name="McCartney M.A."/>
            <person name="Auch B."/>
            <person name="Kono T."/>
            <person name="Mallez S."/>
            <person name="Zhang Y."/>
            <person name="Obille A."/>
            <person name="Becker A."/>
            <person name="Abrahante J.E."/>
            <person name="Garbe J."/>
            <person name="Badalamenti J.P."/>
            <person name="Herman A."/>
            <person name="Mangelson H."/>
            <person name="Liachko I."/>
            <person name="Sullivan S."/>
            <person name="Sone E.D."/>
            <person name="Koren S."/>
            <person name="Silverstein K.A.T."/>
            <person name="Beckman K.B."/>
            <person name="Gohl D.M."/>
        </authorList>
    </citation>
    <scope>NUCLEOTIDE SEQUENCE</scope>
    <source>
        <strain evidence="2">Duluth1</strain>
        <tissue evidence="2">Whole animal</tissue>
    </source>
</reference>
<evidence type="ECO:0000313" key="3">
    <source>
        <dbReference type="Proteomes" id="UP000828390"/>
    </source>
</evidence>